<reference evidence="2 3" key="1">
    <citation type="journal article" date="2015" name="Mol. Plant Microbe Interact.">
        <title>Comparative Genomic Analysis of Pseudomonas chlororaphis PCL1606 Reveals New Insight into Antifungal Compounds Involved in Biocontrol.</title>
        <authorList>
            <person name="Calderon C.E."/>
            <person name="Ramos C."/>
            <person name="de Vicente A."/>
            <person name="Cazorla F.M."/>
        </authorList>
    </citation>
    <scope>NUCLEOTIDE SEQUENCE [LARGE SCALE GENOMIC DNA]</scope>
    <source>
        <strain evidence="2 3">PCL1606</strain>
    </source>
</reference>
<evidence type="ECO:0000256" key="1">
    <source>
        <dbReference type="SAM" id="Phobius"/>
    </source>
</evidence>
<evidence type="ECO:0000313" key="3">
    <source>
        <dbReference type="Proteomes" id="UP000032748"/>
    </source>
</evidence>
<dbReference type="OrthoDB" id="9802133at2"/>
<dbReference type="Gene3D" id="1.10.287.540">
    <property type="entry name" value="Helix hairpin bin"/>
    <property type="match status" value="1"/>
</dbReference>
<feature type="transmembrane region" description="Helical" evidence="1">
    <location>
        <begin position="33"/>
        <end position="51"/>
    </location>
</feature>
<gene>
    <name evidence="2" type="ORF">PCL1606_56360</name>
</gene>
<dbReference type="PIRSF" id="PIRSF016482">
    <property type="entry name" value="PilO"/>
    <property type="match status" value="1"/>
</dbReference>
<dbReference type="EMBL" id="CP011110">
    <property type="protein sequence ID" value="AKA27081.1"/>
    <property type="molecule type" value="Genomic_DNA"/>
</dbReference>
<dbReference type="AlphaFoldDB" id="A0A0D5Y6Z4"/>
<dbReference type="FunFam" id="3.30.70.60:FF:000005">
    <property type="entry name" value="Pilus assembly protein, PilO"/>
    <property type="match status" value="1"/>
</dbReference>
<dbReference type="Proteomes" id="UP000032748">
    <property type="component" value="Chromosome"/>
</dbReference>
<dbReference type="Gene3D" id="3.30.70.60">
    <property type="match status" value="1"/>
</dbReference>
<accession>A0A0D5Y6Z4</accession>
<dbReference type="PANTHER" id="PTHR39555">
    <property type="entry name" value="FIMBRIAL ASSEMBLY PROTEIN PILO-LIKE PROTEIN-RELATED"/>
    <property type="match status" value="1"/>
</dbReference>
<dbReference type="InterPro" id="IPR014717">
    <property type="entry name" value="Transl_elong_EF1B/ribsomal_bS6"/>
</dbReference>
<dbReference type="Pfam" id="PF04350">
    <property type="entry name" value="PilO"/>
    <property type="match status" value="1"/>
</dbReference>
<keyword evidence="1" id="KW-1133">Transmembrane helix</keyword>
<sequence length="205" mass="22952">MSLAGWWEQMRRVDPGELEMSNMGAWPAPVKSLVAALAMLLVLVLGYQLYLKDLLLQLDQRRADEIVLKQQFASKASQVANLLPYGEQMKAMESAFEQMLRQLPSDTEVPGLLEDISRTGLGSGLEFEEIKLLPEVVQPFYVELPIQITVTGGYHQLATFVSGVAGLPRIVTLHDFEIKPVAPQVGSKLRMNVLARTYRYKVPRP</sequence>
<proteinExistence type="predicted"/>
<keyword evidence="1" id="KW-0472">Membrane</keyword>
<protein>
    <submittedName>
        <fullName evidence="2">Pilus biosynthesis protein PilO</fullName>
    </submittedName>
</protein>
<dbReference type="PANTHER" id="PTHR39555:SF1">
    <property type="entry name" value="TYPE IV PILUS INNER MEMBRANE COMPONENT PILO"/>
    <property type="match status" value="1"/>
</dbReference>
<dbReference type="GO" id="GO:0043107">
    <property type="term" value="P:type IV pilus-dependent motility"/>
    <property type="evidence" value="ECO:0007669"/>
    <property type="project" value="InterPro"/>
</dbReference>
<dbReference type="InterPro" id="IPR007445">
    <property type="entry name" value="PilO"/>
</dbReference>
<name>A0A0D5Y6Z4_9PSED</name>
<organism evidence="2 3">
    <name type="scientific">Pseudomonas chlororaphis</name>
    <dbReference type="NCBI Taxonomy" id="587753"/>
    <lineage>
        <taxon>Bacteria</taxon>
        <taxon>Pseudomonadati</taxon>
        <taxon>Pseudomonadota</taxon>
        <taxon>Gammaproteobacteria</taxon>
        <taxon>Pseudomonadales</taxon>
        <taxon>Pseudomonadaceae</taxon>
        <taxon>Pseudomonas</taxon>
    </lineage>
</organism>
<dbReference type="GO" id="GO:0043683">
    <property type="term" value="P:type IV pilus assembly"/>
    <property type="evidence" value="ECO:0007669"/>
    <property type="project" value="InterPro"/>
</dbReference>
<dbReference type="PATRIC" id="fig|587753.10.peg.5625"/>
<dbReference type="RefSeq" id="WP_045886208.1">
    <property type="nucleotide sequence ID" value="NZ_CP011110.1"/>
</dbReference>
<keyword evidence="1" id="KW-0812">Transmembrane</keyword>
<dbReference type="KEGG" id="pcz:PCL1606_56360"/>
<evidence type="ECO:0000313" key="2">
    <source>
        <dbReference type="EMBL" id="AKA27081.1"/>
    </source>
</evidence>